<sequence>MSDDTKQDSAGQGGLPTDAGNGMSDRSGYADNSESGMTETDTATAHVTDGQDQADATTPATGTSFGTTGNDDTRQ</sequence>
<dbReference type="EMBL" id="BCMS01000001">
    <property type="protein sequence ID" value="GAQ22156.1"/>
    <property type="molecule type" value="Genomic_DNA"/>
</dbReference>
<feature type="compositionally biased region" description="Polar residues" evidence="1">
    <location>
        <begin position="30"/>
        <end position="56"/>
    </location>
</feature>
<dbReference type="Proteomes" id="UP000056209">
    <property type="component" value="Unassembled WGS sequence"/>
</dbReference>
<proteinExistence type="predicted"/>
<evidence type="ECO:0000313" key="3">
    <source>
        <dbReference type="Proteomes" id="UP000056209"/>
    </source>
</evidence>
<name>A0A124BRS8_9DEIO</name>
<reference evidence="3" key="1">
    <citation type="submission" date="2015-11" db="EMBL/GenBank/DDBJ databases">
        <title>Draft Genome Sequence of the Radioresistant Bacterium Deinococcus grandis, Isolated from Freshwater Fish in Japan.</title>
        <authorList>
            <person name="Satoh K."/>
            <person name="Onodera T."/>
            <person name="Omoso K."/>
            <person name="Takeda-Yano K."/>
            <person name="Katayama T."/>
            <person name="Oono Y."/>
            <person name="Narumi I."/>
        </authorList>
    </citation>
    <scope>NUCLEOTIDE SEQUENCE [LARGE SCALE GENOMIC DNA]</scope>
    <source>
        <strain evidence="3">ATCC 43672</strain>
    </source>
</reference>
<gene>
    <name evidence="2" type="ORF">DEIGR_102183</name>
</gene>
<evidence type="ECO:0000256" key="1">
    <source>
        <dbReference type="SAM" id="MobiDB-lite"/>
    </source>
</evidence>
<dbReference type="AlphaFoldDB" id="A0A124BRS8"/>
<accession>A0A124BRS8</accession>
<organism evidence="2 3">
    <name type="scientific">Deinococcus grandis</name>
    <dbReference type="NCBI Taxonomy" id="57498"/>
    <lineage>
        <taxon>Bacteria</taxon>
        <taxon>Thermotogati</taxon>
        <taxon>Deinococcota</taxon>
        <taxon>Deinococci</taxon>
        <taxon>Deinococcales</taxon>
        <taxon>Deinococcaceae</taxon>
        <taxon>Deinococcus</taxon>
    </lineage>
</organism>
<comment type="caution">
    <text evidence="2">The sequence shown here is derived from an EMBL/GenBank/DDBJ whole genome shotgun (WGS) entry which is preliminary data.</text>
</comment>
<feature type="compositionally biased region" description="Low complexity" evidence="1">
    <location>
        <begin position="57"/>
        <end position="69"/>
    </location>
</feature>
<protein>
    <submittedName>
        <fullName evidence="2">Uncharacterized protein</fullName>
    </submittedName>
</protein>
<dbReference type="RefSeq" id="WP_058977119.1">
    <property type="nucleotide sequence ID" value="NZ_BCMS01000001.1"/>
</dbReference>
<evidence type="ECO:0000313" key="2">
    <source>
        <dbReference type="EMBL" id="GAQ22156.1"/>
    </source>
</evidence>
<dbReference type="OrthoDB" id="73877at2"/>
<keyword evidence="3" id="KW-1185">Reference proteome</keyword>
<feature type="region of interest" description="Disordered" evidence="1">
    <location>
        <begin position="1"/>
        <end position="75"/>
    </location>
</feature>